<dbReference type="Gene3D" id="2.60.120.10">
    <property type="entry name" value="Jelly Rolls"/>
    <property type="match status" value="1"/>
</dbReference>
<proteinExistence type="predicted"/>
<evidence type="ECO:0000313" key="3">
    <source>
        <dbReference type="Proteomes" id="UP000249402"/>
    </source>
</evidence>
<dbReference type="OrthoDB" id="5840532at2759"/>
<dbReference type="CDD" id="cd02231">
    <property type="entry name" value="cupin_BLL6423-like"/>
    <property type="match status" value="1"/>
</dbReference>
<dbReference type="InterPro" id="IPR014710">
    <property type="entry name" value="RmlC-like_jellyroll"/>
</dbReference>
<organism evidence="2 3">
    <name type="scientific">Aspergillus ibericus CBS 121593</name>
    <dbReference type="NCBI Taxonomy" id="1448316"/>
    <lineage>
        <taxon>Eukaryota</taxon>
        <taxon>Fungi</taxon>
        <taxon>Dikarya</taxon>
        <taxon>Ascomycota</taxon>
        <taxon>Pezizomycotina</taxon>
        <taxon>Eurotiomycetes</taxon>
        <taxon>Eurotiomycetidae</taxon>
        <taxon>Eurotiales</taxon>
        <taxon>Aspergillaceae</taxon>
        <taxon>Aspergillus</taxon>
        <taxon>Aspergillus subgen. Circumdati</taxon>
    </lineage>
</organism>
<dbReference type="PANTHER" id="PTHR36156:SF3">
    <property type="entry name" value="CUPIN 2 CONSERVED BARREL DOMAIN-CONTAINING PROTEIN"/>
    <property type="match status" value="1"/>
</dbReference>
<reference evidence="2 3" key="1">
    <citation type="submission" date="2018-02" db="EMBL/GenBank/DDBJ databases">
        <title>The genomes of Aspergillus section Nigri reveals drivers in fungal speciation.</title>
        <authorList>
            <consortium name="DOE Joint Genome Institute"/>
            <person name="Vesth T.C."/>
            <person name="Nybo J."/>
            <person name="Theobald S."/>
            <person name="Brandl J."/>
            <person name="Frisvad J.C."/>
            <person name="Nielsen K.F."/>
            <person name="Lyhne E.K."/>
            <person name="Kogle M.E."/>
            <person name="Kuo A."/>
            <person name="Riley R."/>
            <person name="Clum A."/>
            <person name="Nolan M."/>
            <person name="Lipzen A."/>
            <person name="Salamov A."/>
            <person name="Henrissat B."/>
            <person name="Wiebenga A."/>
            <person name="De vries R.P."/>
            <person name="Grigoriev I.V."/>
            <person name="Mortensen U.H."/>
            <person name="Andersen M.R."/>
            <person name="Baker S.E."/>
        </authorList>
    </citation>
    <scope>NUCLEOTIDE SEQUENCE [LARGE SCALE GENOMIC DNA]</scope>
    <source>
        <strain evidence="2 3">CBS 121593</strain>
    </source>
</reference>
<evidence type="ECO:0000313" key="2">
    <source>
        <dbReference type="EMBL" id="RAK98229.1"/>
    </source>
</evidence>
<dbReference type="InterPro" id="IPR047142">
    <property type="entry name" value="OryJ/VirC-like"/>
</dbReference>
<dbReference type="RefSeq" id="XP_025572557.1">
    <property type="nucleotide sequence ID" value="XM_025720030.1"/>
</dbReference>
<dbReference type="EMBL" id="KZ824455">
    <property type="protein sequence ID" value="RAK98229.1"/>
    <property type="molecule type" value="Genomic_DNA"/>
</dbReference>
<dbReference type="Pfam" id="PF07883">
    <property type="entry name" value="Cupin_2"/>
    <property type="match status" value="1"/>
</dbReference>
<keyword evidence="3" id="KW-1185">Reference proteome</keyword>
<dbReference type="InterPro" id="IPR011051">
    <property type="entry name" value="RmlC_Cupin_sf"/>
</dbReference>
<sequence length="171" mass="18744">MAHYITTNDANGVSVFSKVPDEQFKISVPVGEIRILSSAHSFPLDLSSEADIEQYQKDRTSTFFPGSSRRIVPDGGTSTIMITMEPGAESPMHRTMTSDTVVVIEGEIESTLDSGETRILKAGDVLVQRATMHKWRNVTADNGRAKMVAFAQSTAEPLQIGDKVLSNEWLN</sequence>
<gene>
    <name evidence="2" type="ORF">BO80DRAFT_427526</name>
</gene>
<dbReference type="GeneID" id="37224895"/>
<protein>
    <recommendedName>
        <fullName evidence="1">Cupin type-2 domain-containing protein</fullName>
    </recommendedName>
</protein>
<feature type="domain" description="Cupin type-2" evidence="1">
    <location>
        <begin position="81"/>
        <end position="143"/>
    </location>
</feature>
<name>A0A395GS22_9EURO</name>
<accession>A0A395GS22</accession>
<dbReference type="VEuPathDB" id="FungiDB:BO80DRAFT_427526"/>
<dbReference type="AlphaFoldDB" id="A0A395GS22"/>
<evidence type="ECO:0000259" key="1">
    <source>
        <dbReference type="Pfam" id="PF07883"/>
    </source>
</evidence>
<dbReference type="PANTHER" id="PTHR36156">
    <property type="entry name" value="SLR2101 PROTEIN"/>
    <property type="match status" value="1"/>
</dbReference>
<dbReference type="Proteomes" id="UP000249402">
    <property type="component" value="Unassembled WGS sequence"/>
</dbReference>
<dbReference type="SUPFAM" id="SSF51182">
    <property type="entry name" value="RmlC-like cupins"/>
    <property type="match status" value="1"/>
</dbReference>
<dbReference type="InterPro" id="IPR013096">
    <property type="entry name" value="Cupin_2"/>
</dbReference>